<comment type="function">
    <text evidence="10">Plays a role in the regulation of inhibitory synapse formation and function by being involved in maintening gamma-aminobutyric acid receptors (GABAARs) clustering and their associated scaffold proteins at inhibitory synaptic sites. Acts in concert with NLGN2 to recruit or stabilize GABAARs.</text>
</comment>
<comment type="subcellular location">
    <subcellularLocation>
        <location evidence="1">Cell projection</location>
        <location evidence="1">Dendrite</location>
    </subcellularLocation>
    <subcellularLocation>
        <location evidence="9">Postsynaptic cell membrane</location>
        <topology evidence="9">Multi-pass membrane protein</topology>
    </subcellularLocation>
</comment>
<keyword evidence="15" id="KW-1185">Reference proteome</keyword>
<dbReference type="OMA" id="RDMCGEH"/>
<keyword evidence="6 14" id="KW-0472">Membrane</keyword>
<evidence type="ECO:0000256" key="1">
    <source>
        <dbReference type="ARBA" id="ARBA00004279"/>
    </source>
</evidence>
<evidence type="ECO:0000256" key="11">
    <source>
        <dbReference type="ARBA" id="ARBA00060825"/>
    </source>
</evidence>
<evidence type="ECO:0000256" key="12">
    <source>
        <dbReference type="ARBA" id="ARBA00068842"/>
    </source>
</evidence>
<protein>
    <recommendedName>
        <fullName evidence="12">LHFPL tetraspan subfamily member 4 protein</fullName>
    </recommendedName>
    <alternativeName>
        <fullName evidence="13">Lipoma HMGIC fusion partner-like 4 protein</fullName>
    </alternativeName>
</protein>
<evidence type="ECO:0000256" key="8">
    <source>
        <dbReference type="ARBA" id="ARBA00023273"/>
    </source>
</evidence>
<keyword evidence="4 14" id="KW-1133">Transmembrane helix</keyword>
<dbReference type="GO" id="GO:0060077">
    <property type="term" value="C:inhibitory synapse"/>
    <property type="evidence" value="ECO:0007669"/>
    <property type="project" value="UniProtKB-ARBA"/>
</dbReference>
<proteinExistence type="inferred from homology"/>
<organism evidence="15 16">
    <name type="scientific">Carlito syrichta</name>
    <name type="common">Philippine tarsier</name>
    <name type="synonym">Tarsius syrichta</name>
    <dbReference type="NCBI Taxonomy" id="1868482"/>
    <lineage>
        <taxon>Eukaryota</taxon>
        <taxon>Metazoa</taxon>
        <taxon>Chordata</taxon>
        <taxon>Craniata</taxon>
        <taxon>Vertebrata</taxon>
        <taxon>Euteleostomi</taxon>
        <taxon>Mammalia</taxon>
        <taxon>Eutheria</taxon>
        <taxon>Euarchontoglires</taxon>
        <taxon>Primates</taxon>
        <taxon>Haplorrhini</taxon>
        <taxon>Tarsiiformes</taxon>
        <taxon>Tarsiidae</taxon>
        <taxon>Carlito</taxon>
    </lineage>
</organism>
<sequence>MLPSQEASKLYHEHYMRNSRAIGVLWAIFTICFAIINVVVFIQPYWVGDSVSTPKPGYFGLFHYCVGSGLAGRELTCRGSFTDFSTIPSSAFKAAAFFVLLSMVLILGCITCFALFFFCNTATVYKICAWMQLLAALCLVLGCMIFPDGWDAETIRDMCGAKTGKYSLGDCSVRWAYILAIIGILNALILSFLAFVLGNRQTDLLQEELKPENKDFVGATVSSVLRPGGDVSGWGVLPCPVAHSQGP</sequence>
<evidence type="ECO:0000256" key="6">
    <source>
        <dbReference type="ARBA" id="ARBA00023136"/>
    </source>
</evidence>
<comment type="similarity">
    <text evidence="11">Belongs to the LHFP family.</text>
</comment>
<dbReference type="OrthoDB" id="5873721at2759"/>
<dbReference type="GO" id="GO:0050811">
    <property type="term" value="F:GABA receptor binding"/>
    <property type="evidence" value="ECO:0007669"/>
    <property type="project" value="TreeGrafter"/>
</dbReference>
<dbReference type="GO" id="GO:0045211">
    <property type="term" value="C:postsynaptic membrane"/>
    <property type="evidence" value="ECO:0007669"/>
    <property type="project" value="UniProtKB-SubCell"/>
</dbReference>
<dbReference type="RefSeq" id="XP_008067834.1">
    <property type="nucleotide sequence ID" value="XM_008069643.1"/>
</dbReference>
<evidence type="ECO:0000256" key="2">
    <source>
        <dbReference type="ARBA" id="ARBA00022475"/>
    </source>
</evidence>
<dbReference type="KEGG" id="csyr:103272155"/>
<evidence type="ECO:0000256" key="10">
    <source>
        <dbReference type="ARBA" id="ARBA00056545"/>
    </source>
</evidence>
<keyword evidence="2" id="KW-1003">Cell membrane</keyword>
<keyword evidence="7" id="KW-0628">Postsynaptic cell membrane</keyword>
<dbReference type="AlphaFoldDB" id="A0A1U7U6E4"/>
<dbReference type="FunFam" id="1.20.140.150:FF:000035">
    <property type="entry name" value="LHFPL tetraspan subfamily member 4 protein"/>
    <property type="match status" value="1"/>
</dbReference>
<feature type="transmembrane region" description="Helical" evidence="14">
    <location>
        <begin position="21"/>
        <end position="46"/>
    </location>
</feature>
<dbReference type="Proteomes" id="UP000189704">
    <property type="component" value="Unplaced"/>
</dbReference>
<feature type="transmembrane region" description="Helical" evidence="14">
    <location>
        <begin position="94"/>
        <end position="118"/>
    </location>
</feature>
<evidence type="ECO:0000313" key="15">
    <source>
        <dbReference type="Proteomes" id="UP000189704"/>
    </source>
</evidence>
<dbReference type="STRING" id="1868482.ENSTSYP00000034759"/>
<dbReference type="CTD" id="375323"/>
<evidence type="ECO:0000256" key="14">
    <source>
        <dbReference type="SAM" id="Phobius"/>
    </source>
</evidence>
<evidence type="ECO:0000256" key="9">
    <source>
        <dbReference type="ARBA" id="ARBA00034104"/>
    </source>
</evidence>
<evidence type="ECO:0000313" key="16">
    <source>
        <dbReference type="RefSeq" id="XP_008067834.1"/>
    </source>
</evidence>
<evidence type="ECO:0000256" key="4">
    <source>
        <dbReference type="ARBA" id="ARBA00022989"/>
    </source>
</evidence>
<dbReference type="PANTHER" id="PTHR12489">
    <property type="entry name" value="LIPOMA HMGIC FUSION PARTNER-LIKE PROTEIN"/>
    <property type="match status" value="1"/>
</dbReference>
<accession>A0A1U7U6E4</accession>
<keyword evidence="3 14" id="KW-0812">Transmembrane</keyword>
<evidence type="ECO:0000256" key="13">
    <source>
        <dbReference type="ARBA" id="ARBA00076462"/>
    </source>
</evidence>
<dbReference type="GO" id="GO:0030425">
    <property type="term" value="C:dendrite"/>
    <property type="evidence" value="ECO:0007669"/>
    <property type="project" value="UniProtKB-SubCell"/>
</dbReference>
<evidence type="ECO:0000256" key="5">
    <source>
        <dbReference type="ARBA" id="ARBA00023018"/>
    </source>
</evidence>
<evidence type="ECO:0000256" key="7">
    <source>
        <dbReference type="ARBA" id="ARBA00023257"/>
    </source>
</evidence>
<dbReference type="Pfam" id="PF10242">
    <property type="entry name" value="L_HMGIC_fpl"/>
    <property type="match status" value="1"/>
</dbReference>
<feature type="transmembrane region" description="Helical" evidence="14">
    <location>
        <begin position="127"/>
        <end position="147"/>
    </location>
</feature>
<reference evidence="16" key="1">
    <citation type="submission" date="2025-08" db="UniProtKB">
        <authorList>
            <consortium name="RefSeq"/>
        </authorList>
    </citation>
    <scope>IDENTIFICATION</scope>
</reference>
<dbReference type="InterPro" id="IPR019372">
    <property type="entry name" value="LHFPL"/>
</dbReference>
<dbReference type="GeneID" id="103272155"/>
<dbReference type="PANTHER" id="PTHR12489:SF14">
    <property type="entry name" value="LHFPL TETRASPAN SUBFAMILY MEMBER 4 PROTEIN"/>
    <property type="match status" value="1"/>
</dbReference>
<evidence type="ECO:0000256" key="3">
    <source>
        <dbReference type="ARBA" id="ARBA00022692"/>
    </source>
</evidence>
<gene>
    <name evidence="16" type="primary">LHFPL4</name>
</gene>
<keyword evidence="8" id="KW-0966">Cell projection</keyword>
<keyword evidence="5" id="KW-0770">Synapse</keyword>
<name>A0A1U7U6E4_CARSF</name>
<dbReference type="GO" id="GO:0097112">
    <property type="term" value="P:gamma-aminobutyric acid receptor clustering"/>
    <property type="evidence" value="ECO:0007669"/>
    <property type="project" value="TreeGrafter"/>
</dbReference>
<dbReference type="GO" id="GO:0007605">
    <property type="term" value="P:sensory perception of sound"/>
    <property type="evidence" value="ECO:0007669"/>
    <property type="project" value="TreeGrafter"/>
</dbReference>
<feature type="transmembrane region" description="Helical" evidence="14">
    <location>
        <begin position="175"/>
        <end position="197"/>
    </location>
</feature>